<feature type="domain" description="Nicotinate phosphoribosyltransferase C-terminal" evidence="11">
    <location>
        <begin position="358"/>
        <end position="450"/>
    </location>
</feature>
<evidence type="ECO:0000259" key="10">
    <source>
        <dbReference type="Pfam" id="PF17767"/>
    </source>
</evidence>
<keyword evidence="12" id="KW-0328">Glycosyltransferase</keyword>
<dbReference type="PANTHER" id="PTHR11098">
    <property type="entry name" value="NICOTINATE PHOSPHORIBOSYLTRANSFERASE"/>
    <property type="match status" value="1"/>
</dbReference>
<comment type="caution">
    <text evidence="12">The sequence shown here is derived from an EMBL/GenBank/DDBJ whole genome shotgun (WGS) entry which is preliminary data.</text>
</comment>
<comment type="catalytic activity">
    <reaction evidence="8 9">
        <text>5-phospho-alpha-D-ribose 1-diphosphate + nicotinate + ATP + H2O = nicotinate beta-D-ribonucleotide + ADP + phosphate + diphosphate</text>
        <dbReference type="Rhea" id="RHEA:36163"/>
        <dbReference type="ChEBI" id="CHEBI:15377"/>
        <dbReference type="ChEBI" id="CHEBI:30616"/>
        <dbReference type="ChEBI" id="CHEBI:32544"/>
        <dbReference type="ChEBI" id="CHEBI:33019"/>
        <dbReference type="ChEBI" id="CHEBI:43474"/>
        <dbReference type="ChEBI" id="CHEBI:57502"/>
        <dbReference type="ChEBI" id="CHEBI:58017"/>
        <dbReference type="ChEBI" id="CHEBI:456216"/>
        <dbReference type="EC" id="6.3.4.21"/>
    </reaction>
</comment>
<dbReference type="RefSeq" id="WP_131186948.1">
    <property type="nucleotide sequence ID" value="NZ_QPGR01000023.1"/>
</dbReference>
<proteinExistence type="inferred from homology"/>
<dbReference type="Gene3D" id="3.20.20.70">
    <property type="entry name" value="Aldolase class I"/>
    <property type="match status" value="1"/>
</dbReference>
<dbReference type="SUPFAM" id="SSF51690">
    <property type="entry name" value="Nicotinate/Quinolinate PRTase C-terminal domain-like"/>
    <property type="match status" value="1"/>
</dbReference>
<dbReference type="UniPathway" id="UPA00253">
    <property type="reaction ID" value="UER00457"/>
</dbReference>
<dbReference type="InterPro" id="IPR041619">
    <property type="entry name" value="NAPRTase_C"/>
</dbReference>
<dbReference type="NCBIfam" id="NF009131">
    <property type="entry name" value="PRK12484.1"/>
    <property type="match status" value="1"/>
</dbReference>
<dbReference type="Pfam" id="PF17767">
    <property type="entry name" value="NAPRTase_N"/>
    <property type="match status" value="1"/>
</dbReference>
<dbReference type="InterPro" id="IPR036068">
    <property type="entry name" value="Nicotinate_pribotase-like_C"/>
</dbReference>
<evidence type="ECO:0000256" key="3">
    <source>
        <dbReference type="ARBA" id="ARBA00013236"/>
    </source>
</evidence>
<organism evidence="12 13">
    <name type="scientific">Campylobacter novaezeelandiae</name>
    <dbReference type="NCBI Taxonomy" id="2267891"/>
    <lineage>
        <taxon>Bacteria</taxon>
        <taxon>Pseudomonadati</taxon>
        <taxon>Campylobacterota</taxon>
        <taxon>Epsilonproteobacteria</taxon>
        <taxon>Campylobacterales</taxon>
        <taxon>Campylobacteraceae</taxon>
        <taxon>Campylobacter</taxon>
    </lineage>
</organism>
<feature type="domain" description="Nicotinate phosphoribosyltransferase N-terminal" evidence="10">
    <location>
        <begin position="10"/>
        <end position="134"/>
    </location>
</feature>
<dbReference type="Proteomes" id="UP000292583">
    <property type="component" value="Unassembled WGS sequence"/>
</dbReference>
<dbReference type="PIRSF" id="PIRSF000484">
    <property type="entry name" value="NAPRT"/>
    <property type="match status" value="1"/>
</dbReference>
<dbReference type="EC" id="6.3.4.21" evidence="3 9"/>
<gene>
    <name evidence="12" type="ORF">DU473_07935</name>
</gene>
<dbReference type="SUPFAM" id="SSF54675">
    <property type="entry name" value="Nicotinate/Quinolinate PRTase N-terminal domain-like"/>
    <property type="match status" value="1"/>
</dbReference>
<dbReference type="InterPro" id="IPR007229">
    <property type="entry name" value="Nic_PRibTrfase-Fam"/>
</dbReference>
<evidence type="ECO:0000259" key="11">
    <source>
        <dbReference type="Pfam" id="PF17956"/>
    </source>
</evidence>
<dbReference type="AlphaFoldDB" id="A0A4Q9JSH5"/>
<keyword evidence="7 9" id="KW-0808">Transferase</keyword>
<evidence type="ECO:0000256" key="4">
    <source>
        <dbReference type="ARBA" id="ARBA00022553"/>
    </source>
</evidence>
<evidence type="ECO:0000313" key="12">
    <source>
        <dbReference type="EMBL" id="TBR78549.1"/>
    </source>
</evidence>
<comment type="similarity">
    <text evidence="2 9">Belongs to the NAPRTase family.</text>
</comment>
<dbReference type="InterPro" id="IPR040727">
    <property type="entry name" value="NAPRTase_N"/>
</dbReference>
<dbReference type="OrthoDB" id="9771406at2"/>
<evidence type="ECO:0000256" key="9">
    <source>
        <dbReference type="RuleBase" id="RU365100"/>
    </source>
</evidence>
<dbReference type="GO" id="GO:0016757">
    <property type="term" value="F:glycosyltransferase activity"/>
    <property type="evidence" value="ECO:0007669"/>
    <property type="project" value="UniProtKB-KW"/>
</dbReference>
<evidence type="ECO:0000313" key="13">
    <source>
        <dbReference type="Proteomes" id="UP000292583"/>
    </source>
</evidence>
<dbReference type="NCBIfam" id="TIGR01513">
    <property type="entry name" value="NAPRTase_put"/>
    <property type="match status" value="1"/>
</dbReference>
<comment type="pathway">
    <text evidence="1 9">Cofactor biosynthesis; NAD(+) biosynthesis; nicotinate D-ribonucleotide from nicotinate: step 1/1.</text>
</comment>
<evidence type="ECO:0000256" key="6">
    <source>
        <dbReference type="ARBA" id="ARBA00022642"/>
    </source>
</evidence>
<keyword evidence="6 9" id="KW-0662">Pyridine nucleotide biosynthesis</keyword>
<dbReference type="InterPro" id="IPR013785">
    <property type="entry name" value="Aldolase_TIM"/>
</dbReference>
<keyword evidence="13" id="KW-1185">Reference proteome</keyword>
<keyword evidence="4" id="KW-0597">Phosphoprotein</keyword>
<dbReference type="GO" id="GO:0004516">
    <property type="term" value="F:nicotinate phosphoribosyltransferase activity"/>
    <property type="evidence" value="ECO:0007669"/>
    <property type="project" value="UniProtKB-UniRule"/>
</dbReference>
<keyword evidence="5 9" id="KW-0436">Ligase</keyword>
<sequence length="457" mass="52557">MEEKKQNLALLCDFYEFTMAQGYFLKKLENELCYFEVFFRKIPDNGSFAIFAGLESILEFIENLHFDKEDIDFLRKQKIFCEEFLEYLSHFKFMGTIYSINEGEIIFPNEPLMIIKANPIEAQLLETFILLNINHQSLIATKANRIKRVAQNALVFEFGARRAHGSEAAINGARSAYIAGFDGTSCTLSAKIYDIKAIGTMAHSWIQMFNDEYEAFITYLKLYPNQPILLIDTYDVKKGLLNAINAFKSLNITKGAVRLDSGDLLNLSKFIRKELDLAGLKECKIIASNSLDEFIIEDLVSNNAPIDAYGVGERLITAKSDPIFGCVYKLVAIQKDEIIKPKIKISENSKKTIYPHLKKLYRIYDKSSHKALYDKLLIYDEKIILKKEYYTKELLNLVFKDGKRIKEKKDLEEIRSYLAQGLKALDPNFLALKSKTKYKLKFSNKLLKIKNSLTKTI</sequence>
<dbReference type="PANTHER" id="PTHR11098:SF1">
    <property type="entry name" value="NICOTINATE PHOSPHORIBOSYLTRANSFERASE"/>
    <property type="match status" value="1"/>
</dbReference>
<comment type="function">
    <text evidence="9">Catalyzes the first step in the biosynthesis of NAD from nicotinic acid, the ATP-dependent synthesis of beta-nicotinate D-ribonucleotide from nicotinate and 5-phospho-D-ribose 1-phosphate.</text>
</comment>
<reference evidence="12 13" key="1">
    <citation type="submission" date="2018-07" db="EMBL/GenBank/DDBJ databases">
        <title>Campylobacter zealandensis sp. nov., isolated from birds and water in New Zealand.</title>
        <authorList>
            <person name="Wilkinson D.A."/>
            <person name="Biggs P.J."/>
            <person name="French N.P."/>
            <person name="Midwinter A.C."/>
        </authorList>
    </citation>
    <scope>NUCLEOTIDE SEQUENCE [LARGE SCALE GENOMIC DNA]</scope>
    <source>
        <strain evidence="12 13">B423b</strain>
    </source>
</reference>
<comment type="PTM">
    <text evidence="9">Transiently phosphorylated on a His residue during the reaction cycle. Phosphorylation strongly increases the affinity for substrates and increases the rate of nicotinate D-ribonucleotide production. Dephosphorylation regenerates the low-affinity form of the enzyme, leading to product release.</text>
</comment>
<dbReference type="EMBL" id="QPGR01000023">
    <property type="protein sequence ID" value="TBR78549.1"/>
    <property type="molecule type" value="Genomic_DNA"/>
</dbReference>
<evidence type="ECO:0000256" key="5">
    <source>
        <dbReference type="ARBA" id="ARBA00022598"/>
    </source>
</evidence>
<evidence type="ECO:0000256" key="1">
    <source>
        <dbReference type="ARBA" id="ARBA00004952"/>
    </source>
</evidence>
<name>A0A4Q9JSH5_9BACT</name>
<dbReference type="Gene3D" id="3.20.140.10">
    <property type="entry name" value="nicotinate phosphoribosyltransferase"/>
    <property type="match status" value="1"/>
</dbReference>
<evidence type="ECO:0000256" key="8">
    <source>
        <dbReference type="ARBA" id="ARBA00048668"/>
    </source>
</evidence>
<dbReference type="GO" id="GO:0005829">
    <property type="term" value="C:cytosol"/>
    <property type="evidence" value="ECO:0007669"/>
    <property type="project" value="TreeGrafter"/>
</dbReference>
<protein>
    <recommendedName>
        <fullName evidence="3 9">Nicotinate phosphoribosyltransferase</fullName>
        <ecNumber evidence="3 9">6.3.4.21</ecNumber>
    </recommendedName>
</protein>
<dbReference type="NCBIfam" id="NF006695">
    <property type="entry name" value="PRK09243.1-2"/>
    <property type="match status" value="1"/>
</dbReference>
<evidence type="ECO:0000256" key="7">
    <source>
        <dbReference type="ARBA" id="ARBA00022679"/>
    </source>
</evidence>
<dbReference type="Pfam" id="PF17956">
    <property type="entry name" value="NAPRTase_C"/>
    <property type="match status" value="1"/>
</dbReference>
<dbReference type="GO" id="GO:0034355">
    <property type="term" value="P:NAD+ biosynthetic process via the salvage pathway"/>
    <property type="evidence" value="ECO:0007669"/>
    <property type="project" value="TreeGrafter"/>
</dbReference>
<accession>A0A4Q9JSH5</accession>
<evidence type="ECO:0000256" key="2">
    <source>
        <dbReference type="ARBA" id="ARBA00010897"/>
    </source>
</evidence>
<dbReference type="InterPro" id="IPR006405">
    <property type="entry name" value="Nic_PRibTrfase_pncB"/>
</dbReference>
<dbReference type="CDD" id="cd01570">
    <property type="entry name" value="NAPRTase_A"/>
    <property type="match status" value="1"/>
</dbReference>